<evidence type="ECO:0000313" key="14">
    <source>
        <dbReference type="Proteomes" id="UP000537141"/>
    </source>
</evidence>
<dbReference type="Pfam" id="PF05188">
    <property type="entry name" value="MutS_II"/>
    <property type="match status" value="1"/>
</dbReference>
<dbReference type="FunFam" id="3.40.1170.10:FF:000001">
    <property type="entry name" value="DNA mismatch repair protein MutS"/>
    <property type="match status" value="1"/>
</dbReference>
<dbReference type="HAMAP" id="MF_00096">
    <property type="entry name" value="MutS"/>
    <property type="match status" value="1"/>
</dbReference>
<dbReference type="InterPro" id="IPR007696">
    <property type="entry name" value="DNA_mismatch_repair_MutS_core"/>
</dbReference>
<evidence type="ECO:0000256" key="1">
    <source>
        <dbReference type="ARBA" id="ARBA00006271"/>
    </source>
</evidence>
<proteinExistence type="inferred from homology"/>
<dbReference type="GO" id="GO:0006298">
    <property type="term" value="P:mismatch repair"/>
    <property type="evidence" value="ECO:0007669"/>
    <property type="project" value="UniProtKB-UniRule"/>
</dbReference>
<comment type="similarity">
    <text evidence="1 9 10">Belongs to the DNA mismatch repair MutS family.</text>
</comment>
<dbReference type="CDD" id="cd03284">
    <property type="entry name" value="ABC_MutS1"/>
    <property type="match status" value="1"/>
</dbReference>
<dbReference type="InterPro" id="IPR036187">
    <property type="entry name" value="DNA_mismatch_repair_MutS_sf"/>
</dbReference>
<organism evidence="13 14">
    <name type="scientific">Thalassotalea piscium</name>
    <dbReference type="NCBI Taxonomy" id="1230533"/>
    <lineage>
        <taxon>Bacteria</taxon>
        <taxon>Pseudomonadati</taxon>
        <taxon>Pseudomonadota</taxon>
        <taxon>Gammaproteobacteria</taxon>
        <taxon>Alteromonadales</taxon>
        <taxon>Colwelliaceae</taxon>
        <taxon>Thalassotalea</taxon>
    </lineage>
</organism>
<dbReference type="InterPro" id="IPR000432">
    <property type="entry name" value="DNA_mismatch_repair_MutS_C"/>
</dbReference>
<evidence type="ECO:0000259" key="12">
    <source>
        <dbReference type="PROSITE" id="PS00486"/>
    </source>
</evidence>
<keyword evidence="4 9" id="KW-0227">DNA damage</keyword>
<dbReference type="Gene3D" id="3.30.420.110">
    <property type="entry name" value="MutS, connector domain"/>
    <property type="match status" value="1"/>
</dbReference>
<sequence length="855" mass="94785">MTTATPDLSSHTPMMRQYLTIKAEFPNILVFYRMGDFYELFFDDAKKASDLLDISLTARGKTGGNAIPMAGVPYHAVENYLARLIQLGESVAICEQIGDPATSKGPVERKVVRILTPGTVSDEALLADRQDNLIVAITHTQQGFGLAYLDMTSGRFVLTEPATKEQLQAELQRLSPAELLYPETFQDTALISQHKGLRRRSEWEFDLDTAHKLLNEQFGTKELTGFGVADQSIGLMAAGCLLQYVKDSQRSALPHIRSIIAETAAKGVILDAATRRNLELTQNLQGGIENTLASILDTSATPMGSRLLKRWLHFPLRDIETLTTRQQSISALISTDTYSPLHDLLKHIGDIERIVSRVALRSARPRDFARLRNALLLLPELQQLLTTEGLSALTKLTSDTSPLTDIAHLLERAIVNNPPVLIRDGGVIAPHYHEELDELRDLSDGATEFLAQLEAREKERTGIQTLKVGYNKVHGFYIEISRNAAQDVPDDYIRRQTLKNNERFITNELKQHEEKVLSAQSKFLALEKRLYDQLFDLILPELDKLQTLAQAIAEIDVLTTFAERAETLNYVKPKLSQTPGINIEAGRHAVVEQMTEAPFIANPVVLTEARKMLIITGPNMGGKSTYMRQTALIVLLAHIGAFVPASAANIGMVDRIFTRIGASDDLASGRSTFMVEMTETANILHNATAKSLVLLDEIGRGTSTFDGLSLAWACAEMLALKTKAFTLFASHYFELTLLAEQISTLANVHLDAVEHDEKIIFMHAVQEGAASKSFGLQVAQLAGVPKTVIQRAKQRLKELENQQSASSISQDTQPFEQLSLMDDSHPVIDKLKSLDVNELSPRQALDLLFQLKQEL</sequence>
<comment type="caution">
    <text evidence="13">The sequence shown here is derived from an EMBL/GenBank/DDBJ whole genome shotgun (WGS) entry which is preliminary data.</text>
</comment>
<dbReference type="SMART" id="SM00534">
    <property type="entry name" value="MUTSac"/>
    <property type="match status" value="1"/>
</dbReference>
<accession>A0A7X0NJE6</accession>
<comment type="function">
    <text evidence="8 9">This protein is involved in the repair of mismatches in DNA. It is possible that it carries out the mismatch recognition step. This protein has a weak ATPase activity.</text>
</comment>
<dbReference type="Pfam" id="PF00488">
    <property type="entry name" value="MutS_V"/>
    <property type="match status" value="1"/>
</dbReference>
<protein>
    <recommendedName>
        <fullName evidence="2 9">DNA mismatch repair protein MutS</fullName>
    </recommendedName>
</protein>
<dbReference type="Gene3D" id="3.40.50.300">
    <property type="entry name" value="P-loop containing nucleotide triphosphate hydrolases"/>
    <property type="match status" value="1"/>
</dbReference>
<dbReference type="NCBIfam" id="TIGR01070">
    <property type="entry name" value="mutS1"/>
    <property type="match status" value="1"/>
</dbReference>
<dbReference type="Gene3D" id="3.40.1170.10">
    <property type="entry name" value="DNA repair protein MutS, domain I"/>
    <property type="match status" value="1"/>
</dbReference>
<dbReference type="PANTHER" id="PTHR11361">
    <property type="entry name" value="DNA MISMATCH REPAIR PROTEIN MUTS FAMILY MEMBER"/>
    <property type="match status" value="1"/>
</dbReference>
<dbReference type="FunFam" id="3.40.50.300:FF:000283">
    <property type="entry name" value="DNA mismatch repair protein MutS"/>
    <property type="match status" value="1"/>
</dbReference>
<keyword evidence="3 9" id="KW-0547">Nucleotide-binding</keyword>
<dbReference type="GO" id="GO:0005524">
    <property type="term" value="F:ATP binding"/>
    <property type="evidence" value="ECO:0007669"/>
    <property type="project" value="UniProtKB-UniRule"/>
</dbReference>
<keyword evidence="11" id="KW-0175">Coiled coil</keyword>
<name>A0A7X0NJE6_9GAMM</name>
<dbReference type="InterPro" id="IPR045076">
    <property type="entry name" value="MutS"/>
</dbReference>
<dbReference type="SUPFAM" id="SSF48334">
    <property type="entry name" value="DNA repair protein MutS, domain III"/>
    <property type="match status" value="1"/>
</dbReference>
<feature type="binding site" evidence="9">
    <location>
        <begin position="617"/>
        <end position="624"/>
    </location>
    <ligand>
        <name>ATP</name>
        <dbReference type="ChEBI" id="CHEBI:30616"/>
    </ligand>
</feature>
<dbReference type="Pfam" id="PF05190">
    <property type="entry name" value="MutS_IV"/>
    <property type="match status" value="1"/>
</dbReference>
<dbReference type="Gene3D" id="1.10.1420.10">
    <property type="match status" value="2"/>
</dbReference>
<dbReference type="AlphaFoldDB" id="A0A7X0NJE6"/>
<dbReference type="NCBIfam" id="NF003810">
    <property type="entry name" value="PRK05399.1"/>
    <property type="match status" value="1"/>
</dbReference>
<dbReference type="PANTHER" id="PTHR11361:SF34">
    <property type="entry name" value="DNA MISMATCH REPAIR PROTEIN MSH1, MITOCHONDRIAL"/>
    <property type="match status" value="1"/>
</dbReference>
<dbReference type="Gene3D" id="6.10.140.430">
    <property type="match status" value="1"/>
</dbReference>
<dbReference type="GO" id="GO:0003684">
    <property type="term" value="F:damaged DNA binding"/>
    <property type="evidence" value="ECO:0007669"/>
    <property type="project" value="UniProtKB-UniRule"/>
</dbReference>
<evidence type="ECO:0000256" key="4">
    <source>
        <dbReference type="ARBA" id="ARBA00022763"/>
    </source>
</evidence>
<dbReference type="Pfam" id="PF05192">
    <property type="entry name" value="MutS_III"/>
    <property type="match status" value="1"/>
</dbReference>
<dbReference type="InterPro" id="IPR005748">
    <property type="entry name" value="DNA_mismatch_repair_MutS"/>
</dbReference>
<dbReference type="RefSeq" id="WP_184425783.1">
    <property type="nucleotide sequence ID" value="NZ_AP027362.1"/>
</dbReference>
<evidence type="ECO:0000256" key="3">
    <source>
        <dbReference type="ARBA" id="ARBA00022741"/>
    </source>
</evidence>
<dbReference type="EMBL" id="JACHHU010000032">
    <property type="protein sequence ID" value="MBB6544557.1"/>
    <property type="molecule type" value="Genomic_DNA"/>
</dbReference>
<evidence type="ECO:0000256" key="11">
    <source>
        <dbReference type="SAM" id="Coils"/>
    </source>
</evidence>
<evidence type="ECO:0000256" key="2">
    <source>
        <dbReference type="ARBA" id="ARBA00021982"/>
    </source>
</evidence>
<dbReference type="PROSITE" id="PS00486">
    <property type="entry name" value="DNA_MISMATCH_REPAIR_2"/>
    <property type="match status" value="1"/>
</dbReference>
<keyword evidence="7 9" id="KW-0234">DNA repair</keyword>
<keyword evidence="14" id="KW-1185">Reference proteome</keyword>
<dbReference type="FunFam" id="1.10.1420.10:FF:000002">
    <property type="entry name" value="DNA mismatch repair protein MutS"/>
    <property type="match status" value="1"/>
</dbReference>
<evidence type="ECO:0000256" key="8">
    <source>
        <dbReference type="ARBA" id="ARBA00024647"/>
    </source>
</evidence>
<dbReference type="GO" id="GO:0005829">
    <property type="term" value="C:cytosol"/>
    <property type="evidence" value="ECO:0007669"/>
    <property type="project" value="TreeGrafter"/>
</dbReference>
<dbReference type="InterPro" id="IPR007861">
    <property type="entry name" value="DNA_mismatch_repair_MutS_clamp"/>
</dbReference>
<dbReference type="InterPro" id="IPR007860">
    <property type="entry name" value="DNA_mmatch_repair_MutS_con_dom"/>
</dbReference>
<reference evidence="13 14" key="1">
    <citation type="submission" date="2020-08" db="EMBL/GenBank/DDBJ databases">
        <title>Genomic Encyclopedia of Type Strains, Phase IV (KMG-IV): sequencing the most valuable type-strain genomes for metagenomic binning, comparative biology and taxonomic classification.</title>
        <authorList>
            <person name="Goeker M."/>
        </authorList>
    </citation>
    <scope>NUCLEOTIDE SEQUENCE [LARGE SCALE GENOMIC DNA]</scope>
    <source>
        <strain evidence="13 14">DSM 26287</strain>
    </source>
</reference>
<dbReference type="InterPro" id="IPR036678">
    <property type="entry name" value="MutS_con_dom_sf"/>
</dbReference>
<dbReference type="InterPro" id="IPR007695">
    <property type="entry name" value="DNA_mismatch_repair_MutS-lik_N"/>
</dbReference>
<evidence type="ECO:0000256" key="6">
    <source>
        <dbReference type="ARBA" id="ARBA00023125"/>
    </source>
</evidence>
<dbReference type="InterPro" id="IPR027417">
    <property type="entry name" value="P-loop_NTPase"/>
</dbReference>
<keyword evidence="5 9" id="KW-0067">ATP-binding</keyword>
<dbReference type="InterPro" id="IPR016151">
    <property type="entry name" value="DNA_mismatch_repair_MutS_N"/>
</dbReference>
<dbReference type="Proteomes" id="UP000537141">
    <property type="component" value="Unassembled WGS sequence"/>
</dbReference>
<dbReference type="SUPFAM" id="SSF55271">
    <property type="entry name" value="DNA repair protein MutS, domain I"/>
    <property type="match status" value="1"/>
</dbReference>
<feature type="domain" description="DNA mismatch repair proteins mutS family" evidence="12">
    <location>
        <begin position="691"/>
        <end position="707"/>
    </location>
</feature>
<dbReference type="GO" id="GO:0140664">
    <property type="term" value="F:ATP-dependent DNA damage sensor activity"/>
    <property type="evidence" value="ECO:0007669"/>
    <property type="project" value="InterPro"/>
</dbReference>
<evidence type="ECO:0000256" key="7">
    <source>
        <dbReference type="ARBA" id="ARBA00023204"/>
    </source>
</evidence>
<dbReference type="InterPro" id="IPR017261">
    <property type="entry name" value="DNA_mismatch_repair_MutS/MSH"/>
</dbReference>
<evidence type="ECO:0000256" key="10">
    <source>
        <dbReference type="RuleBase" id="RU003756"/>
    </source>
</evidence>
<feature type="coiled-coil region" evidence="11">
    <location>
        <begin position="495"/>
        <end position="529"/>
    </location>
</feature>
<gene>
    <name evidence="9" type="primary">mutS</name>
    <name evidence="13" type="ORF">HNQ55_003090</name>
</gene>
<dbReference type="SUPFAM" id="SSF53150">
    <property type="entry name" value="DNA repair protein MutS, domain II"/>
    <property type="match status" value="1"/>
</dbReference>
<evidence type="ECO:0000256" key="9">
    <source>
        <dbReference type="HAMAP-Rule" id="MF_00096"/>
    </source>
</evidence>
<evidence type="ECO:0000256" key="5">
    <source>
        <dbReference type="ARBA" id="ARBA00022840"/>
    </source>
</evidence>
<keyword evidence="6 9" id="KW-0238">DNA-binding</keyword>
<dbReference type="PIRSF" id="PIRSF037677">
    <property type="entry name" value="DNA_mis_repair_Msh6"/>
    <property type="match status" value="1"/>
</dbReference>
<dbReference type="GO" id="GO:0030983">
    <property type="term" value="F:mismatched DNA binding"/>
    <property type="evidence" value="ECO:0007669"/>
    <property type="project" value="InterPro"/>
</dbReference>
<dbReference type="Pfam" id="PF01624">
    <property type="entry name" value="MutS_I"/>
    <property type="match status" value="1"/>
</dbReference>
<evidence type="ECO:0000313" key="13">
    <source>
        <dbReference type="EMBL" id="MBB6544557.1"/>
    </source>
</evidence>
<dbReference type="SUPFAM" id="SSF52540">
    <property type="entry name" value="P-loop containing nucleoside triphosphate hydrolases"/>
    <property type="match status" value="1"/>
</dbReference>
<dbReference type="SMART" id="SM00533">
    <property type="entry name" value="MUTSd"/>
    <property type="match status" value="1"/>
</dbReference>